<reference evidence="3 4" key="1">
    <citation type="journal article" date="2015" name="Nat. Commun.">
        <title>Outbred genome sequencing and CRISPR/Cas9 gene editing in butterflies.</title>
        <authorList>
            <person name="Li X."/>
            <person name="Fan D."/>
            <person name="Zhang W."/>
            <person name="Liu G."/>
            <person name="Zhang L."/>
            <person name="Zhao L."/>
            <person name="Fang X."/>
            <person name="Chen L."/>
            <person name="Dong Y."/>
            <person name="Chen Y."/>
            <person name="Ding Y."/>
            <person name="Zhao R."/>
            <person name="Feng M."/>
            <person name="Zhu Y."/>
            <person name="Feng Y."/>
            <person name="Jiang X."/>
            <person name="Zhu D."/>
            <person name="Xiang H."/>
            <person name="Feng X."/>
            <person name="Li S."/>
            <person name="Wang J."/>
            <person name="Zhang G."/>
            <person name="Kronforst M.R."/>
            <person name="Wang W."/>
        </authorList>
    </citation>
    <scope>NUCLEOTIDE SEQUENCE [LARGE SCALE GENOMIC DNA]</scope>
    <source>
        <strain evidence="3">Ya'a_city_454_Px</strain>
        <tissue evidence="3">Whole body</tissue>
    </source>
</reference>
<name>A0A194QA19_PAPXU</name>
<feature type="compositionally biased region" description="Low complexity" evidence="1">
    <location>
        <begin position="311"/>
        <end position="340"/>
    </location>
</feature>
<dbReference type="AlphaFoldDB" id="A0A194QA19"/>
<protein>
    <submittedName>
        <fullName evidence="3">Uncharacterized protein</fullName>
    </submittedName>
</protein>
<feature type="compositionally biased region" description="Low complexity" evidence="1">
    <location>
        <begin position="596"/>
        <end position="644"/>
    </location>
</feature>
<feature type="compositionally biased region" description="Low complexity" evidence="1">
    <location>
        <begin position="216"/>
        <end position="226"/>
    </location>
</feature>
<evidence type="ECO:0000313" key="3">
    <source>
        <dbReference type="EMBL" id="KPJ00276.1"/>
    </source>
</evidence>
<feature type="compositionally biased region" description="Gly residues" evidence="1">
    <location>
        <begin position="451"/>
        <end position="464"/>
    </location>
</feature>
<keyword evidence="2" id="KW-0732">Signal</keyword>
<feature type="compositionally biased region" description="Low complexity" evidence="1">
    <location>
        <begin position="386"/>
        <end position="444"/>
    </location>
</feature>
<dbReference type="Proteomes" id="UP000053268">
    <property type="component" value="Unassembled WGS sequence"/>
</dbReference>
<evidence type="ECO:0000256" key="2">
    <source>
        <dbReference type="SAM" id="SignalP"/>
    </source>
</evidence>
<feature type="compositionally biased region" description="Polar residues" evidence="1">
    <location>
        <begin position="586"/>
        <end position="595"/>
    </location>
</feature>
<accession>A0A194QA19</accession>
<evidence type="ECO:0000256" key="1">
    <source>
        <dbReference type="SAM" id="MobiDB-lite"/>
    </source>
</evidence>
<feature type="compositionally biased region" description="Polar residues" evidence="1">
    <location>
        <begin position="470"/>
        <end position="480"/>
    </location>
</feature>
<dbReference type="EMBL" id="KQ459465">
    <property type="protein sequence ID" value="KPJ00276.1"/>
    <property type="molecule type" value="Genomic_DNA"/>
</dbReference>
<evidence type="ECO:0000313" key="4">
    <source>
        <dbReference type="Proteomes" id="UP000053268"/>
    </source>
</evidence>
<proteinExistence type="predicted"/>
<dbReference type="STRING" id="66420.A0A194QA19"/>
<sequence length="701" mass="70234">MAKAFVLLIGICAYAVQGSVLRNEDAVLKRQARSPAPCDECDSPGVPVLPPPPPPPPPGIPPVFHTEQWSGLTHSNGGHGVFSGAAASIDGGTQSGSQALALASATGGDDEKKGTAAPELLSNRFGFDKDSDSFGQSSGGDFGGQGVGFGGGKKFSGSKSSFKESHFSIQSGDLQFGKGFGFKDGGIFHHQQFYTPGRGLGGFEGARNIHGGFGAGSASQSSSFASTGNNNNDAGAIHFEGQHSERGDLNSQNDHLQSGSGFGGSSSSTSSASSAFTGNQQQQQSGFGGGIQGSGFESTGRLEDGSLGFESQNAQFGQSGSSNGFSSNEQQQQNLQLGSQRGFGADGISGHQQSGYGSGGHFEGESSGFGSQNTHFGQSGSGYGQSNGFDANEQQQQSNSQFGQLQSGLGLGAGSASSASSASSGNQQQQQLNLGSQSGFGSNGRDQNQGAGFGTAGHLAGGSSVGHFAQQGSRFNSFGKSNGFADNGQQQQQLGSQKGFGSNSESQGQGAGFSSSGQIAGGSSGHYRQQESSFNTFGKSNGFADNGQQQQLQLGSQTGFGSNSESQGQGDGFSSSGQLVGGSSGHYGQQESADNGQQQQLQLGSQTGFESGAGSQGQLASGSSSSSSSEASGSSSGSYGANQQEQSDLHTGIGGALKLAAQGLKQAQEQNSGCSTCGKSSYALSNAKSHSGSAIALSVAG</sequence>
<gene>
    <name evidence="3" type="ORF">RR46_02664</name>
</gene>
<organism evidence="3 4">
    <name type="scientific">Papilio xuthus</name>
    <name type="common">Asian swallowtail butterfly</name>
    <dbReference type="NCBI Taxonomy" id="66420"/>
    <lineage>
        <taxon>Eukaryota</taxon>
        <taxon>Metazoa</taxon>
        <taxon>Ecdysozoa</taxon>
        <taxon>Arthropoda</taxon>
        <taxon>Hexapoda</taxon>
        <taxon>Insecta</taxon>
        <taxon>Pterygota</taxon>
        <taxon>Neoptera</taxon>
        <taxon>Endopterygota</taxon>
        <taxon>Lepidoptera</taxon>
        <taxon>Glossata</taxon>
        <taxon>Ditrysia</taxon>
        <taxon>Papilionoidea</taxon>
        <taxon>Papilionidae</taxon>
        <taxon>Papilioninae</taxon>
        <taxon>Papilio</taxon>
    </lineage>
</organism>
<feature type="compositionally biased region" description="Low complexity" evidence="1">
    <location>
        <begin position="488"/>
        <end position="518"/>
    </location>
</feature>
<feature type="region of interest" description="Disordered" evidence="1">
    <location>
        <begin position="214"/>
        <end position="653"/>
    </location>
</feature>
<keyword evidence="4" id="KW-1185">Reference proteome</keyword>
<feature type="compositionally biased region" description="Low complexity" evidence="1">
    <location>
        <begin position="265"/>
        <end position="285"/>
    </location>
</feature>
<feature type="compositionally biased region" description="Polar residues" evidence="1">
    <location>
        <begin position="526"/>
        <end position="539"/>
    </location>
</feature>
<feature type="region of interest" description="Disordered" evidence="1">
    <location>
        <begin position="35"/>
        <end position="60"/>
    </location>
</feature>
<feature type="compositionally biased region" description="Pro residues" evidence="1">
    <location>
        <begin position="47"/>
        <end position="60"/>
    </location>
</feature>
<feature type="chain" id="PRO_5008264162" evidence="2">
    <location>
        <begin position="19"/>
        <end position="701"/>
    </location>
</feature>
<feature type="compositionally biased region" description="Low complexity" evidence="1">
    <location>
        <begin position="547"/>
        <end position="578"/>
    </location>
</feature>
<feature type="signal peptide" evidence="2">
    <location>
        <begin position="1"/>
        <end position="18"/>
    </location>
</feature>